<keyword evidence="5" id="KW-0862">Zinc</keyword>
<evidence type="ECO:0000256" key="2">
    <source>
        <dbReference type="ARBA" id="ARBA00022723"/>
    </source>
</evidence>
<sequence>MKDVPFKPIWYQKSLEYLLSNVPEQEVIEWEDVTAFFIQALDYAHECSNAARISRSVAVQAFDDNDTLHLADLLKKEIEEETDDVVGGSVDQILQKRQQELKGSLVEVSVCIGPKLDTTSVDSSWDNVKRIYTCEFCGKVFTRSSSKARHKKHFHTGKGQRAKVRSKSSTKCEICGDCDVCIHNVEKRKGKSEENVGSGSSEKENVETTATDSGIGQDEDTQELLDSGGVSRNRRQVERSSCCEICGKTFLYSSSKARHKKFVHLLPGSRPNKVSKKTCEVCGAVLSSAHSLRIHMKYRHTDLSVCSVCGERVPTLELMEHVQSHEGQEPTKCDECQETFYSRRKLYIHVQRTHRPENWVVCDICGKTEWKGNLAVHRQSHRVRDPKDAKYPCDQCEKKFFLQRDVERHVRRMHQPRSLVCSICAKPFYVPWKLREHENMHKGVKPHKCQLCGKAYSRKPALRKHEMVHANNRRHQCKLCSKSFFEIEHLKEHMNSHTGARPFVCNICGVSYPARASLYNHVKFKHKSTNQIGSSLGVEPIQIDDVVGQQ</sequence>
<dbReference type="GO" id="GO:0005634">
    <property type="term" value="C:nucleus"/>
    <property type="evidence" value="ECO:0007669"/>
    <property type="project" value="UniProtKB-SubCell"/>
</dbReference>
<feature type="region of interest" description="Disordered" evidence="7">
    <location>
        <begin position="192"/>
        <end position="232"/>
    </location>
</feature>
<keyword evidence="6" id="KW-0539">Nucleus</keyword>
<dbReference type="SMART" id="SM00355">
    <property type="entry name" value="ZnF_C2H2"/>
    <property type="match status" value="11"/>
</dbReference>
<reference evidence="8" key="1">
    <citation type="submission" date="2020-11" db="EMBL/GenBank/DDBJ databases">
        <authorList>
            <person name="Tran Van P."/>
        </authorList>
    </citation>
    <scope>NUCLEOTIDE SEQUENCE</scope>
</reference>
<evidence type="ECO:0000256" key="1">
    <source>
        <dbReference type="ARBA" id="ARBA00004123"/>
    </source>
</evidence>
<dbReference type="InterPro" id="IPR013087">
    <property type="entry name" value="Znf_C2H2_type"/>
</dbReference>
<dbReference type="OrthoDB" id="8922241at2759"/>
<comment type="subcellular location">
    <subcellularLocation>
        <location evidence="1">Nucleus</location>
    </subcellularLocation>
</comment>
<evidence type="ECO:0000256" key="3">
    <source>
        <dbReference type="ARBA" id="ARBA00022737"/>
    </source>
</evidence>
<dbReference type="EMBL" id="OB660897">
    <property type="protein sequence ID" value="CAD7226691.1"/>
    <property type="molecule type" value="Genomic_DNA"/>
</dbReference>
<protein>
    <submittedName>
        <fullName evidence="8">Uncharacterized protein</fullName>
    </submittedName>
</protein>
<evidence type="ECO:0000256" key="4">
    <source>
        <dbReference type="ARBA" id="ARBA00022771"/>
    </source>
</evidence>
<evidence type="ECO:0000256" key="6">
    <source>
        <dbReference type="ARBA" id="ARBA00023242"/>
    </source>
</evidence>
<keyword evidence="3" id="KW-0677">Repeat</keyword>
<evidence type="ECO:0000256" key="7">
    <source>
        <dbReference type="SAM" id="MobiDB-lite"/>
    </source>
</evidence>
<dbReference type="AlphaFoldDB" id="A0A7R8W958"/>
<dbReference type="FunFam" id="3.30.160.60:FF:000065">
    <property type="entry name" value="B-cell CLL/lymphoma 6, member B"/>
    <property type="match status" value="1"/>
</dbReference>
<name>A0A7R8W958_9CRUS</name>
<dbReference type="PROSITE" id="PS00028">
    <property type="entry name" value="ZINC_FINGER_C2H2_1"/>
    <property type="match status" value="9"/>
</dbReference>
<organism evidence="8">
    <name type="scientific">Cyprideis torosa</name>
    <dbReference type="NCBI Taxonomy" id="163714"/>
    <lineage>
        <taxon>Eukaryota</taxon>
        <taxon>Metazoa</taxon>
        <taxon>Ecdysozoa</taxon>
        <taxon>Arthropoda</taxon>
        <taxon>Crustacea</taxon>
        <taxon>Oligostraca</taxon>
        <taxon>Ostracoda</taxon>
        <taxon>Podocopa</taxon>
        <taxon>Podocopida</taxon>
        <taxon>Cytherocopina</taxon>
        <taxon>Cytheroidea</taxon>
        <taxon>Cytherideidae</taxon>
        <taxon>Cyprideis</taxon>
    </lineage>
</organism>
<dbReference type="GO" id="GO:0008270">
    <property type="term" value="F:zinc ion binding"/>
    <property type="evidence" value="ECO:0007669"/>
    <property type="project" value="UniProtKB-KW"/>
</dbReference>
<dbReference type="SUPFAM" id="SSF57667">
    <property type="entry name" value="beta-beta-alpha zinc fingers"/>
    <property type="match status" value="6"/>
</dbReference>
<proteinExistence type="predicted"/>
<keyword evidence="2" id="KW-0479">Metal-binding</keyword>
<dbReference type="InterPro" id="IPR036236">
    <property type="entry name" value="Znf_C2H2_sf"/>
</dbReference>
<dbReference type="Pfam" id="PF00096">
    <property type="entry name" value="zf-C2H2"/>
    <property type="match status" value="2"/>
</dbReference>
<dbReference type="GO" id="GO:0001228">
    <property type="term" value="F:DNA-binding transcription activator activity, RNA polymerase II-specific"/>
    <property type="evidence" value="ECO:0007669"/>
    <property type="project" value="TreeGrafter"/>
</dbReference>
<dbReference type="GO" id="GO:0000978">
    <property type="term" value="F:RNA polymerase II cis-regulatory region sequence-specific DNA binding"/>
    <property type="evidence" value="ECO:0007669"/>
    <property type="project" value="TreeGrafter"/>
</dbReference>
<dbReference type="PANTHER" id="PTHR24376">
    <property type="entry name" value="ZINC FINGER PROTEIN"/>
    <property type="match status" value="1"/>
</dbReference>
<dbReference type="PROSITE" id="PS50157">
    <property type="entry name" value="ZINC_FINGER_C2H2_2"/>
    <property type="match status" value="9"/>
</dbReference>
<dbReference type="PANTHER" id="PTHR24376:SF235">
    <property type="entry name" value="C2H2-TYPE DOMAIN-CONTAINING PROTEIN"/>
    <property type="match status" value="1"/>
</dbReference>
<dbReference type="Gene3D" id="3.30.160.60">
    <property type="entry name" value="Classic Zinc Finger"/>
    <property type="match status" value="7"/>
</dbReference>
<keyword evidence="4" id="KW-0863">Zinc-finger</keyword>
<gene>
    <name evidence="8" type="ORF">CTOB1V02_LOCUS4607</name>
</gene>
<evidence type="ECO:0000313" key="8">
    <source>
        <dbReference type="EMBL" id="CAD7226691.1"/>
    </source>
</evidence>
<accession>A0A7R8W958</accession>
<evidence type="ECO:0000256" key="5">
    <source>
        <dbReference type="ARBA" id="ARBA00022833"/>
    </source>
</evidence>